<dbReference type="InterPro" id="IPR014284">
    <property type="entry name" value="RNA_pol_sigma-70_dom"/>
</dbReference>
<dbReference type="Gene3D" id="1.10.1740.10">
    <property type="match status" value="1"/>
</dbReference>
<dbReference type="Pfam" id="PF08281">
    <property type="entry name" value="Sigma70_r4_2"/>
    <property type="match status" value="1"/>
</dbReference>
<accession>A0A8J7WH72</accession>
<name>A0A8J7WH72_9ACTN</name>
<dbReference type="SUPFAM" id="SSF88659">
    <property type="entry name" value="Sigma3 and sigma4 domains of RNA polymerase sigma factors"/>
    <property type="match status" value="1"/>
</dbReference>
<reference evidence="9" key="1">
    <citation type="submission" date="2021-04" db="EMBL/GenBank/DDBJ databases">
        <title>Genome based classification of Actinospica acidithermotolerans sp. nov., an actinobacterium isolated from an Indonesian hot spring.</title>
        <authorList>
            <person name="Kusuma A.B."/>
            <person name="Putra K.E."/>
            <person name="Nafisah S."/>
            <person name="Loh J."/>
            <person name="Nouioui I."/>
            <person name="Goodfellow M."/>
        </authorList>
    </citation>
    <scope>NUCLEOTIDE SEQUENCE</scope>
    <source>
        <strain evidence="9">DSM 45618</strain>
    </source>
</reference>
<evidence type="ECO:0000313" key="10">
    <source>
        <dbReference type="Proteomes" id="UP000677913"/>
    </source>
</evidence>
<dbReference type="NCBIfam" id="NF007225">
    <property type="entry name" value="PRK09643.1"/>
    <property type="match status" value="1"/>
</dbReference>
<gene>
    <name evidence="9" type="primary">sigM</name>
    <name evidence="9" type="ORF">KGA66_03655</name>
</gene>
<sequence length="228" mass="24738">MRSRRGDDQRALDDDADRALIARHIGGDREAFSELFNRHRDRLWAVALRTTGDPEEAADALQDAAVSAFRAVAAFRSEAAVGTWLYRIVVNASLDRVRRKAARPTVRYPDEQSAAWQRAVRDPSDMVANRELRIVLEEALSSLPPDQRAAIVAVDVEGLSVEEASQALDIPAGTVKSRCARGRAKLALLLAELRNQPAAAPVQEQTPGRGGAGAGVGDSPEPMERGVR</sequence>
<dbReference type="InterPro" id="IPR039425">
    <property type="entry name" value="RNA_pol_sigma-70-like"/>
</dbReference>
<dbReference type="InterPro" id="IPR013249">
    <property type="entry name" value="RNA_pol_sigma70_r4_t2"/>
</dbReference>
<dbReference type="PANTHER" id="PTHR43133">
    <property type="entry name" value="RNA POLYMERASE ECF-TYPE SIGMA FACTO"/>
    <property type="match status" value="1"/>
</dbReference>
<evidence type="ECO:0000259" key="7">
    <source>
        <dbReference type="Pfam" id="PF04542"/>
    </source>
</evidence>
<dbReference type="NCBIfam" id="TIGR02937">
    <property type="entry name" value="sigma70-ECF"/>
    <property type="match status" value="1"/>
</dbReference>
<keyword evidence="5" id="KW-0804">Transcription</keyword>
<dbReference type="GO" id="GO:0003677">
    <property type="term" value="F:DNA binding"/>
    <property type="evidence" value="ECO:0007669"/>
    <property type="project" value="UniProtKB-KW"/>
</dbReference>
<comment type="caution">
    <text evidence="9">The sequence shown here is derived from an EMBL/GenBank/DDBJ whole genome shotgun (WGS) entry which is preliminary data.</text>
</comment>
<evidence type="ECO:0000256" key="2">
    <source>
        <dbReference type="ARBA" id="ARBA00023015"/>
    </source>
</evidence>
<feature type="region of interest" description="Disordered" evidence="6">
    <location>
        <begin position="198"/>
        <end position="228"/>
    </location>
</feature>
<dbReference type="InterPro" id="IPR013324">
    <property type="entry name" value="RNA_pol_sigma_r3/r4-like"/>
</dbReference>
<evidence type="ECO:0000259" key="8">
    <source>
        <dbReference type="Pfam" id="PF08281"/>
    </source>
</evidence>
<dbReference type="PANTHER" id="PTHR43133:SF50">
    <property type="entry name" value="ECF RNA POLYMERASE SIGMA FACTOR SIGM"/>
    <property type="match status" value="1"/>
</dbReference>
<keyword evidence="2" id="KW-0805">Transcription regulation</keyword>
<feature type="domain" description="RNA polymerase sigma-70 region 2" evidence="7">
    <location>
        <begin position="35"/>
        <end position="101"/>
    </location>
</feature>
<evidence type="ECO:0000256" key="6">
    <source>
        <dbReference type="SAM" id="MobiDB-lite"/>
    </source>
</evidence>
<dbReference type="InterPro" id="IPR036388">
    <property type="entry name" value="WH-like_DNA-bd_sf"/>
</dbReference>
<evidence type="ECO:0000256" key="5">
    <source>
        <dbReference type="ARBA" id="ARBA00023163"/>
    </source>
</evidence>
<dbReference type="InterPro" id="IPR013325">
    <property type="entry name" value="RNA_pol_sigma_r2"/>
</dbReference>
<protein>
    <submittedName>
        <fullName evidence="9">RNA polymerase sigma factor SigM</fullName>
    </submittedName>
</protein>
<dbReference type="Gene3D" id="1.10.10.10">
    <property type="entry name" value="Winged helix-like DNA-binding domain superfamily/Winged helix DNA-binding domain"/>
    <property type="match status" value="1"/>
</dbReference>
<keyword evidence="4" id="KW-0238">DNA-binding</keyword>
<organism evidence="9 10">
    <name type="scientific">Actinocrinis puniceicyclus</name>
    <dbReference type="NCBI Taxonomy" id="977794"/>
    <lineage>
        <taxon>Bacteria</taxon>
        <taxon>Bacillati</taxon>
        <taxon>Actinomycetota</taxon>
        <taxon>Actinomycetes</taxon>
        <taxon>Catenulisporales</taxon>
        <taxon>Actinospicaceae</taxon>
        <taxon>Actinocrinis</taxon>
    </lineage>
</organism>
<dbReference type="Pfam" id="PF04542">
    <property type="entry name" value="Sigma70_r2"/>
    <property type="match status" value="1"/>
</dbReference>
<comment type="similarity">
    <text evidence="1">Belongs to the sigma-70 factor family. ECF subfamily.</text>
</comment>
<dbReference type="InterPro" id="IPR007627">
    <property type="entry name" value="RNA_pol_sigma70_r2"/>
</dbReference>
<dbReference type="GO" id="GO:0016987">
    <property type="term" value="F:sigma factor activity"/>
    <property type="evidence" value="ECO:0007669"/>
    <property type="project" value="UniProtKB-KW"/>
</dbReference>
<proteinExistence type="inferred from homology"/>
<evidence type="ECO:0000256" key="3">
    <source>
        <dbReference type="ARBA" id="ARBA00023082"/>
    </source>
</evidence>
<evidence type="ECO:0000256" key="4">
    <source>
        <dbReference type="ARBA" id="ARBA00023125"/>
    </source>
</evidence>
<evidence type="ECO:0000313" key="9">
    <source>
        <dbReference type="EMBL" id="MBS2962128.1"/>
    </source>
</evidence>
<dbReference type="SUPFAM" id="SSF88946">
    <property type="entry name" value="Sigma2 domain of RNA polymerase sigma factors"/>
    <property type="match status" value="1"/>
</dbReference>
<feature type="domain" description="RNA polymerase sigma factor 70 region 4 type 2" evidence="8">
    <location>
        <begin position="136"/>
        <end position="186"/>
    </location>
</feature>
<dbReference type="CDD" id="cd06171">
    <property type="entry name" value="Sigma70_r4"/>
    <property type="match status" value="1"/>
</dbReference>
<dbReference type="Proteomes" id="UP000677913">
    <property type="component" value="Unassembled WGS sequence"/>
</dbReference>
<dbReference type="GO" id="GO:0006352">
    <property type="term" value="P:DNA-templated transcription initiation"/>
    <property type="evidence" value="ECO:0007669"/>
    <property type="project" value="InterPro"/>
</dbReference>
<keyword evidence="3" id="KW-0731">Sigma factor</keyword>
<keyword evidence="10" id="KW-1185">Reference proteome</keyword>
<dbReference type="AlphaFoldDB" id="A0A8J7WH72"/>
<evidence type="ECO:0000256" key="1">
    <source>
        <dbReference type="ARBA" id="ARBA00010641"/>
    </source>
</evidence>
<dbReference type="EMBL" id="JAGSXH010000007">
    <property type="protein sequence ID" value="MBS2962128.1"/>
    <property type="molecule type" value="Genomic_DNA"/>
</dbReference>